<reference evidence="1 2" key="1">
    <citation type="submission" date="2018-10" db="EMBL/GenBank/DDBJ databases">
        <title>Escaping from acidified nitrite in gastric host defense: Transcriptomic basis for resistance to free nitrous acid in Enterococcus faecalis.</title>
        <authorList>
            <person name="Yu Z."/>
            <person name="Shi D."/>
            <person name="Liu W."/>
            <person name="Meng F."/>
        </authorList>
    </citation>
    <scope>NUCLEOTIDE SEQUENCE [LARGE SCALE GENOMIC DNA]</scope>
    <source>
        <strain evidence="1 2">JE1</strain>
    </source>
</reference>
<dbReference type="RefSeq" id="WP_038398986.1">
    <property type="nucleotide sequence ID" value="NZ_CAKMCQ010000007.1"/>
</dbReference>
<dbReference type="EMBL" id="CP033041">
    <property type="protein sequence ID" value="AYM73552.1"/>
    <property type="molecule type" value="Genomic_DNA"/>
</dbReference>
<dbReference type="AlphaFoldDB" id="A0AAI8PZ38"/>
<evidence type="ECO:0000313" key="1">
    <source>
        <dbReference type="EMBL" id="AYM73552.1"/>
    </source>
</evidence>
<sequence length="169" mass="20459">MNIIVYSQENKVKKSAALFNKLFNEYLEQLNILIKKKNSLYEEDFEDLYNYYEEIFDRANSGKDSQIKYLDNILNKNLMIDLKKDEFEKVFKYYQKKIEFENQTKNKRKIEKSLDITNEVYGELLETISMLENKYNENWSILDDTTLEMNSSNKLFNERENNVKTSIRY</sequence>
<gene>
    <name evidence="1" type="ORF">D9Z05_09975</name>
</gene>
<organism evidence="1 2">
    <name type="scientific">Enterococcus faecium</name>
    <name type="common">Streptococcus faecium</name>
    <dbReference type="NCBI Taxonomy" id="1352"/>
    <lineage>
        <taxon>Bacteria</taxon>
        <taxon>Bacillati</taxon>
        <taxon>Bacillota</taxon>
        <taxon>Bacilli</taxon>
        <taxon>Lactobacillales</taxon>
        <taxon>Enterococcaceae</taxon>
        <taxon>Enterococcus</taxon>
    </lineage>
</organism>
<dbReference type="Proteomes" id="UP000275747">
    <property type="component" value="Chromosome"/>
</dbReference>
<name>A0AAI8PZ38_ENTFC</name>
<protein>
    <submittedName>
        <fullName evidence="1">Uncharacterized protein</fullName>
    </submittedName>
</protein>
<accession>A0AAI8PZ38</accession>
<evidence type="ECO:0000313" key="2">
    <source>
        <dbReference type="Proteomes" id="UP000275747"/>
    </source>
</evidence>
<proteinExistence type="predicted"/>